<organism evidence="2 3">
    <name type="scientific">Ideonella lacteola</name>
    <dbReference type="NCBI Taxonomy" id="2984193"/>
    <lineage>
        <taxon>Bacteria</taxon>
        <taxon>Pseudomonadati</taxon>
        <taxon>Pseudomonadota</taxon>
        <taxon>Betaproteobacteria</taxon>
        <taxon>Burkholderiales</taxon>
        <taxon>Sphaerotilaceae</taxon>
        <taxon>Ideonella</taxon>
    </lineage>
</organism>
<proteinExistence type="predicted"/>
<comment type="caution">
    <text evidence="2">The sequence shown here is derived from an EMBL/GenBank/DDBJ whole genome shotgun (WGS) entry which is preliminary data.</text>
</comment>
<gene>
    <name evidence="2" type="ORF">AACH06_09920</name>
</gene>
<sequence>MTRPLRHRTARAWAAKWVAVAVATAAFTGLAAPRTDGAPRTPNDQRRAGVLTFYSVSEWMPVHSRTELATYLAAHKPPSAFPFFSHVAQFWQSYGELSQASPAASTDLRYHLRANGEGIAHGFEFTLKACYEATIGRLAEATADAPTPEDELGARVAQDYARFIQQHRSHDYDHLARLKELWQATPLWDDNAVRKWERRFALTTEYGAKAAWGWLLQRLDDPAPAAEGTTALILNAWPADAERWPALKRMRTLEGGVLATVPRRTGLTTQGPSLAQQGIQFEEVAGNRGDIVVSLRAPRDANAVEAGRLVFAQPLLTLADHERRWVTVPVPQLASALRSWAARPELQVEHIYDF</sequence>
<keyword evidence="1" id="KW-0732">Signal</keyword>
<dbReference type="EMBL" id="JBBUTG010000004">
    <property type="protein sequence ID" value="MEK8031130.1"/>
    <property type="molecule type" value="Genomic_DNA"/>
</dbReference>
<protein>
    <recommendedName>
        <fullName evidence="4">DUF2272 domain-containing protein</fullName>
    </recommendedName>
</protein>
<feature type="signal peptide" evidence="1">
    <location>
        <begin position="1"/>
        <end position="31"/>
    </location>
</feature>
<reference evidence="2 3" key="1">
    <citation type="submission" date="2024-04" db="EMBL/GenBank/DDBJ databases">
        <title>Novel species of the genus Ideonella isolated from streams.</title>
        <authorList>
            <person name="Lu H."/>
        </authorList>
    </citation>
    <scope>NUCLEOTIDE SEQUENCE [LARGE SCALE GENOMIC DNA]</scope>
    <source>
        <strain evidence="2 3">DXS29W</strain>
    </source>
</reference>
<evidence type="ECO:0000313" key="3">
    <source>
        <dbReference type="Proteomes" id="UP001371218"/>
    </source>
</evidence>
<feature type="chain" id="PRO_5046748850" description="DUF2272 domain-containing protein" evidence="1">
    <location>
        <begin position="32"/>
        <end position="354"/>
    </location>
</feature>
<evidence type="ECO:0000256" key="1">
    <source>
        <dbReference type="SAM" id="SignalP"/>
    </source>
</evidence>
<evidence type="ECO:0008006" key="4">
    <source>
        <dbReference type="Google" id="ProtNLM"/>
    </source>
</evidence>
<evidence type="ECO:0000313" key="2">
    <source>
        <dbReference type="EMBL" id="MEK8031130.1"/>
    </source>
</evidence>
<dbReference type="RefSeq" id="WP_341425492.1">
    <property type="nucleotide sequence ID" value="NZ_JBBUTG010000004.1"/>
</dbReference>
<dbReference type="Proteomes" id="UP001371218">
    <property type="component" value="Unassembled WGS sequence"/>
</dbReference>
<accession>A0ABU9BR56</accession>
<keyword evidence="3" id="KW-1185">Reference proteome</keyword>
<name>A0ABU9BR56_9BURK</name>